<evidence type="ECO:0008006" key="5">
    <source>
        <dbReference type="Google" id="ProtNLM"/>
    </source>
</evidence>
<sequence length="263" mass="26172">MRSSLFLAAAATLLASSVSAHPGHDDAASVCLTTPTDPSCSTFTFPNATLSAAIGDICKTSSFLPGCSLNTACAADASLPATQCAPLTILATLCTATDDTAVTTAVCSKTYGVFCAANSLIPSCKTQVAFPGLPSGKAVAGAVYSICQEMAAMTDCKICPAPDATGYSSCDQVKAWKGLCLDMPDMKQCPSYNDMCKATPFAPFCTAAYVAPSTPTTSSAPAPSPSGDHSGHGSGNSASSASSVMASGAMTLLSVALAGALAL</sequence>
<evidence type="ECO:0000256" key="1">
    <source>
        <dbReference type="SAM" id="MobiDB-lite"/>
    </source>
</evidence>
<protein>
    <recommendedName>
        <fullName evidence="5">Secreted protein</fullName>
    </recommendedName>
</protein>
<dbReference type="OrthoDB" id="73901at2759"/>
<reference evidence="3" key="1">
    <citation type="submission" date="2021-11" db="EMBL/GenBank/DDBJ databases">
        <authorList>
            <person name="Herlambang A."/>
            <person name="Guo Y."/>
            <person name="Takashima Y."/>
            <person name="Nishizawa T."/>
        </authorList>
    </citation>
    <scope>NUCLEOTIDE SEQUENCE</scope>
    <source>
        <strain evidence="3">E1425</strain>
    </source>
</reference>
<feature type="signal peptide" evidence="2">
    <location>
        <begin position="1"/>
        <end position="20"/>
    </location>
</feature>
<evidence type="ECO:0000256" key="2">
    <source>
        <dbReference type="SAM" id="SignalP"/>
    </source>
</evidence>
<feature type="chain" id="PRO_5040257147" description="Secreted protein" evidence="2">
    <location>
        <begin position="21"/>
        <end position="263"/>
    </location>
</feature>
<reference evidence="3" key="2">
    <citation type="journal article" date="2022" name="Microbiol. Resour. Announc.">
        <title>Whole-Genome Sequence of Entomortierella parvispora E1425, a Mucoromycotan Fungus Associated with Burkholderiaceae-Related Endosymbiotic Bacteria.</title>
        <authorList>
            <person name="Herlambang A."/>
            <person name="Guo Y."/>
            <person name="Takashima Y."/>
            <person name="Narisawa K."/>
            <person name="Ohta H."/>
            <person name="Nishizawa T."/>
        </authorList>
    </citation>
    <scope>NUCLEOTIDE SEQUENCE</scope>
    <source>
        <strain evidence="3">E1425</strain>
    </source>
</reference>
<dbReference type="EMBL" id="BQFW01000014">
    <property type="protein sequence ID" value="GJJ78058.1"/>
    <property type="molecule type" value="Genomic_DNA"/>
</dbReference>
<evidence type="ECO:0000313" key="3">
    <source>
        <dbReference type="EMBL" id="GJJ78058.1"/>
    </source>
</evidence>
<dbReference type="AlphaFoldDB" id="A0A9P3HK97"/>
<organism evidence="3 4">
    <name type="scientific">Entomortierella parvispora</name>
    <dbReference type="NCBI Taxonomy" id="205924"/>
    <lineage>
        <taxon>Eukaryota</taxon>
        <taxon>Fungi</taxon>
        <taxon>Fungi incertae sedis</taxon>
        <taxon>Mucoromycota</taxon>
        <taxon>Mortierellomycotina</taxon>
        <taxon>Mortierellomycetes</taxon>
        <taxon>Mortierellales</taxon>
        <taxon>Mortierellaceae</taxon>
        <taxon>Entomortierella</taxon>
    </lineage>
</organism>
<proteinExistence type="predicted"/>
<evidence type="ECO:0000313" key="4">
    <source>
        <dbReference type="Proteomes" id="UP000827284"/>
    </source>
</evidence>
<accession>A0A9P3HK97</accession>
<comment type="caution">
    <text evidence="3">The sequence shown here is derived from an EMBL/GenBank/DDBJ whole genome shotgun (WGS) entry which is preliminary data.</text>
</comment>
<name>A0A9P3HK97_9FUNG</name>
<feature type="region of interest" description="Disordered" evidence="1">
    <location>
        <begin position="216"/>
        <end position="239"/>
    </location>
</feature>
<keyword evidence="4" id="KW-1185">Reference proteome</keyword>
<dbReference type="Proteomes" id="UP000827284">
    <property type="component" value="Unassembled WGS sequence"/>
</dbReference>
<keyword evidence="2" id="KW-0732">Signal</keyword>
<gene>
    <name evidence="3" type="ORF">EMPS_10417</name>
</gene>
<feature type="compositionally biased region" description="Low complexity" evidence="1">
    <location>
        <begin position="216"/>
        <end position="228"/>
    </location>
</feature>